<dbReference type="EMBL" id="UOGL01000019">
    <property type="protein sequence ID" value="VAX35918.1"/>
    <property type="molecule type" value="Genomic_DNA"/>
</dbReference>
<dbReference type="AlphaFoldDB" id="A0A3B1DIT1"/>
<evidence type="ECO:0000256" key="1">
    <source>
        <dbReference type="SAM" id="MobiDB-lite"/>
    </source>
</evidence>
<name>A0A3B1DIT1_9ZZZZ</name>
<evidence type="ECO:0000256" key="2">
    <source>
        <dbReference type="SAM" id="Phobius"/>
    </source>
</evidence>
<keyword evidence="2" id="KW-0812">Transmembrane</keyword>
<accession>A0A3B1DIT1</accession>
<evidence type="ECO:0000313" key="3">
    <source>
        <dbReference type="EMBL" id="VAX35918.1"/>
    </source>
</evidence>
<organism evidence="3">
    <name type="scientific">hydrothermal vent metagenome</name>
    <dbReference type="NCBI Taxonomy" id="652676"/>
    <lineage>
        <taxon>unclassified sequences</taxon>
        <taxon>metagenomes</taxon>
        <taxon>ecological metagenomes</taxon>
    </lineage>
</organism>
<keyword evidence="2" id="KW-0472">Membrane</keyword>
<feature type="compositionally biased region" description="Polar residues" evidence="1">
    <location>
        <begin position="1"/>
        <end position="14"/>
    </location>
</feature>
<sequence>MTSDAFNIRTTESGTKPAPSADTNEVFFISLDNPIPPPPPNKNKTKKEPPSVAKPKQRKRRGKVVVETVEEEELNWLQKTKRAIAGMLGVGLIVSLMIHFFGGVILAFLMFFVVTDSNGVHMSGGMSDEQNKAFEMLDSSFELPGGPEEAQKIVAELQPVAISETNQLKMDNFLQPANSAKGNGQQKKNKSGFKYRIPGRAVTRGSFTIWTEPKDPIPFKDYQIIIQIKFPARKRLKWYHLKDLSGTVLGSDDYFQSIPDLGEEEIKSKQLPVINNTTQYILTVPAANELVKDVIKVQSKMLKEEQTIEIIF</sequence>
<feature type="region of interest" description="Disordered" evidence="1">
    <location>
        <begin position="1"/>
        <end position="63"/>
    </location>
</feature>
<reference evidence="3" key="1">
    <citation type="submission" date="2018-06" db="EMBL/GenBank/DDBJ databases">
        <authorList>
            <person name="Zhirakovskaya E."/>
        </authorList>
    </citation>
    <scope>NUCLEOTIDE SEQUENCE</scope>
</reference>
<gene>
    <name evidence="3" type="ORF">MNBD_PLANCTO02-3139</name>
</gene>
<keyword evidence="2" id="KW-1133">Transmembrane helix</keyword>
<feature type="transmembrane region" description="Helical" evidence="2">
    <location>
        <begin position="84"/>
        <end position="113"/>
    </location>
</feature>
<proteinExistence type="predicted"/>
<protein>
    <submittedName>
        <fullName evidence="3">Uncharacterized protein</fullName>
    </submittedName>
</protein>